<proteinExistence type="predicted"/>
<comment type="caution">
    <text evidence="2">The sequence shown here is derived from an EMBL/GenBank/DDBJ whole genome shotgun (WGS) entry which is preliminary data.</text>
</comment>
<organism evidence="2 3">
    <name type="scientific">Letharia columbiana</name>
    <dbReference type="NCBI Taxonomy" id="112416"/>
    <lineage>
        <taxon>Eukaryota</taxon>
        <taxon>Fungi</taxon>
        <taxon>Dikarya</taxon>
        <taxon>Ascomycota</taxon>
        <taxon>Pezizomycotina</taxon>
        <taxon>Lecanoromycetes</taxon>
        <taxon>OSLEUM clade</taxon>
        <taxon>Lecanoromycetidae</taxon>
        <taxon>Lecanorales</taxon>
        <taxon>Lecanorineae</taxon>
        <taxon>Parmeliaceae</taxon>
        <taxon>Letharia</taxon>
    </lineage>
</organism>
<dbReference type="RefSeq" id="XP_037163587.1">
    <property type="nucleotide sequence ID" value="XM_037309508.1"/>
</dbReference>
<evidence type="ECO:0000313" key="2">
    <source>
        <dbReference type="EMBL" id="KAF6234186.1"/>
    </source>
</evidence>
<dbReference type="AlphaFoldDB" id="A0A8H6FT73"/>
<sequence length="117" mass="13023">MGSVSGWCLLGYSNRAVNIYITTFYHAFQNISQTNLTYLNRSRQSSPRMTHPASLPPHRQYPSIHHLIVLIEKEKPTATLSPPPLASFSRRSSDLADISPVDKRRTGVDNADAAEGE</sequence>
<keyword evidence="3" id="KW-1185">Reference proteome</keyword>
<reference evidence="2 3" key="1">
    <citation type="journal article" date="2020" name="Genomics">
        <title>Complete, high-quality genomes from long-read metagenomic sequencing of two wolf lichen thalli reveals enigmatic genome architecture.</title>
        <authorList>
            <person name="McKenzie S.K."/>
            <person name="Walston R.F."/>
            <person name="Allen J.L."/>
        </authorList>
    </citation>
    <scope>NUCLEOTIDE SEQUENCE [LARGE SCALE GENOMIC DNA]</scope>
    <source>
        <strain evidence="2">WasteWater2</strain>
    </source>
</reference>
<protein>
    <submittedName>
        <fullName evidence="2">Uncharacterized protein</fullName>
    </submittedName>
</protein>
<name>A0A8H6FT73_9LECA</name>
<evidence type="ECO:0000313" key="3">
    <source>
        <dbReference type="Proteomes" id="UP000578531"/>
    </source>
</evidence>
<feature type="region of interest" description="Disordered" evidence="1">
    <location>
        <begin position="78"/>
        <end position="117"/>
    </location>
</feature>
<dbReference type="GeneID" id="59289262"/>
<gene>
    <name evidence="2" type="ORF">HO173_007606</name>
</gene>
<dbReference type="EMBL" id="JACCJC010000032">
    <property type="protein sequence ID" value="KAF6234186.1"/>
    <property type="molecule type" value="Genomic_DNA"/>
</dbReference>
<dbReference type="Proteomes" id="UP000578531">
    <property type="component" value="Unassembled WGS sequence"/>
</dbReference>
<accession>A0A8H6FT73</accession>
<evidence type="ECO:0000256" key="1">
    <source>
        <dbReference type="SAM" id="MobiDB-lite"/>
    </source>
</evidence>